<evidence type="ECO:0000259" key="1">
    <source>
        <dbReference type="Pfam" id="PF07859"/>
    </source>
</evidence>
<evidence type="ECO:0000313" key="3">
    <source>
        <dbReference type="Proteomes" id="UP000284751"/>
    </source>
</evidence>
<accession>A0A412B021</accession>
<dbReference type="InterPro" id="IPR013094">
    <property type="entry name" value="AB_hydrolase_3"/>
</dbReference>
<dbReference type="AlphaFoldDB" id="A0A412B021"/>
<dbReference type="Proteomes" id="UP000284751">
    <property type="component" value="Unassembled WGS sequence"/>
</dbReference>
<gene>
    <name evidence="2" type="ORF">DWY99_03025</name>
</gene>
<dbReference type="Gene3D" id="3.40.50.1820">
    <property type="entry name" value="alpha/beta hydrolase"/>
    <property type="match status" value="1"/>
</dbReference>
<dbReference type="GO" id="GO:0016787">
    <property type="term" value="F:hydrolase activity"/>
    <property type="evidence" value="ECO:0007669"/>
    <property type="project" value="UniProtKB-KW"/>
</dbReference>
<proteinExistence type="predicted"/>
<comment type="caution">
    <text evidence="2">The sequence shown here is derived from an EMBL/GenBank/DDBJ whole genome shotgun (WGS) entry which is preliminary data.</text>
</comment>
<organism evidence="2 3">
    <name type="scientific">[Clostridium] leptum</name>
    <dbReference type="NCBI Taxonomy" id="1535"/>
    <lineage>
        <taxon>Bacteria</taxon>
        <taxon>Bacillati</taxon>
        <taxon>Bacillota</taxon>
        <taxon>Clostridia</taxon>
        <taxon>Eubacteriales</taxon>
        <taxon>Oscillospiraceae</taxon>
        <taxon>Oscillospiraceae incertae sedis</taxon>
    </lineage>
</organism>
<name>A0A412B021_9FIRM</name>
<reference evidence="2 3" key="1">
    <citation type="submission" date="2018-08" db="EMBL/GenBank/DDBJ databases">
        <title>A genome reference for cultivated species of the human gut microbiota.</title>
        <authorList>
            <person name="Zou Y."/>
            <person name="Xue W."/>
            <person name="Luo G."/>
        </authorList>
    </citation>
    <scope>NUCLEOTIDE SEQUENCE [LARGE SCALE GENOMIC DNA]</scope>
    <source>
        <strain evidence="2 3">AF28-26</strain>
    </source>
</reference>
<keyword evidence="2" id="KW-0378">Hydrolase</keyword>
<feature type="domain" description="Alpha/beta hydrolase fold-3" evidence="1">
    <location>
        <begin position="75"/>
        <end position="280"/>
    </location>
</feature>
<sequence>MSIFASILRSVYKLSGAKKVFALPEDALRKEIEKQNRHRGVFTPTDRKAYYETITVNGFPCLIVREHPKPSERAILYFFGGGMVIGPDKGDLPVMRKLCRDTGCDVWFPFYPLCMEHCITETYAMVYECYRRMVGLYGGGNVSTCGFSSGGALALGIAAHNNTQPEPLPQPRHIVVVSPGEVPWNDAEKARMQALNKRDVSIDYAFMVTVEKIMRHGCENVPDYMLSGSRGDFTGVGDIHFFYSADEVLYGALPDFEEACKRANVPYTVSARPKMVHCYCMLPIFKEAKEDFAKIVDILKK</sequence>
<protein>
    <submittedName>
        <fullName evidence="2">Alpha/beta hydrolase</fullName>
    </submittedName>
</protein>
<dbReference type="EMBL" id="QRTC01000006">
    <property type="protein sequence ID" value="RGQ43381.1"/>
    <property type="molecule type" value="Genomic_DNA"/>
</dbReference>
<evidence type="ECO:0000313" key="2">
    <source>
        <dbReference type="EMBL" id="RGQ43381.1"/>
    </source>
</evidence>
<dbReference type="SUPFAM" id="SSF53474">
    <property type="entry name" value="alpha/beta-Hydrolases"/>
    <property type="match status" value="1"/>
</dbReference>
<dbReference type="Pfam" id="PF07859">
    <property type="entry name" value="Abhydrolase_3"/>
    <property type="match status" value="1"/>
</dbReference>
<dbReference type="InterPro" id="IPR029058">
    <property type="entry name" value="AB_hydrolase_fold"/>
</dbReference>